<reference evidence="2 3" key="1">
    <citation type="submission" date="2020-08" db="EMBL/GenBank/DDBJ databases">
        <title>Genomic Encyclopedia of Type Strains, Phase IV (KMG-IV): sequencing the most valuable type-strain genomes for metagenomic binning, comparative biology and taxonomic classification.</title>
        <authorList>
            <person name="Goeker M."/>
        </authorList>
    </citation>
    <scope>NUCLEOTIDE SEQUENCE [LARGE SCALE GENOMIC DNA]</scope>
    <source>
        <strain evidence="2 3">DSM 21431</strain>
    </source>
</reference>
<sequence length="37" mass="4132">MMGMGGNGVLSEKKLLKWCVLTWALYGVSVFYAVECF</sequence>
<dbReference type="Proteomes" id="UP000548119">
    <property type="component" value="Unassembled WGS sequence"/>
</dbReference>
<feature type="transmembrane region" description="Helical" evidence="1">
    <location>
        <begin position="15"/>
        <end position="34"/>
    </location>
</feature>
<keyword evidence="1" id="KW-0812">Transmembrane</keyword>
<accession>A0ABR6E2C2</accession>
<protein>
    <submittedName>
        <fullName evidence="2">Uncharacterized protein</fullName>
    </submittedName>
</protein>
<organism evidence="2 3">
    <name type="scientific">Bartonella chomelii</name>
    <dbReference type="NCBI Taxonomy" id="236402"/>
    <lineage>
        <taxon>Bacteria</taxon>
        <taxon>Pseudomonadati</taxon>
        <taxon>Pseudomonadota</taxon>
        <taxon>Alphaproteobacteria</taxon>
        <taxon>Hyphomicrobiales</taxon>
        <taxon>Bartonellaceae</taxon>
        <taxon>Bartonella</taxon>
    </lineage>
</organism>
<keyword evidence="3" id="KW-1185">Reference proteome</keyword>
<dbReference type="EMBL" id="JACJIR010000002">
    <property type="protein sequence ID" value="MBA9082716.1"/>
    <property type="molecule type" value="Genomic_DNA"/>
</dbReference>
<proteinExistence type="predicted"/>
<gene>
    <name evidence="2" type="ORF">GGR10_000557</name>
</gene>
<evidence type="ECO:0000256" key="1">
    <source>
        <dbReference type="SAM" id="Phobius"/>
    </source>
</evidence>
<name>A0ABR6E2C2_9HYPH</name>
<keyword evidence="1" id="KW-0472">Membrane</keyword>
<comment type="caution">
    <text evidence="2">The sequence shown here is derived from an EMBL/GenBank/DDBJ whole genome shotgun (WGS) entry which is preliminary data.</text>
</comment>
<evidence type="ECO:0000313" key="2">
    <source>
        <dbReference type="EMBL" id="MBA9082716.1"/>
    </source>
</evidence>
<keyword evidence="1" id="KW-1133">Transmembrane helix</keyword>
<evidence type="ECO:0000313" key="3">
    <source>
        <dbReference type="Proteomes" id="UP000548119"/>
    </source>
</evidence>